<dbReference type="Pfam" id="PF04397">
    <property type="entry name" value="LytTR"/>
    <property type="match status" value="1"/>
</dbReference>
<reference evidence="4" key="1">
    <citation type="journal article" date="2019" name="Int. J. Syst. Evol. Microbiol.">
        <title>The Global Catalogue of Microorganisms (GCM) 10K type strain sequencing project: providing services to taxonomists for standard genome sequencing and annotation.</title>
        <authorList>
            <consortium name="The Broad Institute Genomics Platform"/>
            <consortium name="The Broad Institute Genome Sequencing Center for Infectious Disease"/>
            <person name="Wu L."/>
            <person name="Ma J."/>
        </authorList>
    </citation>
    <scope>NUCLEOTIDE SEQUENCE [LARGE SCALE GENOMIC DNA]</scope>
    <source>
        <strain evidence="4">CCUG 60023</strain>
    </source>
</reference>
<sequence>MSVSKPISTNDATSFANASFWSLAKREVQDTFSKPRFWIGFAVVVLMLTVSGPFDTQNLLNMPARFGYWTFVSVTTFVIGISISQPLAVKLVAKGGNVWAMQMLSGLIAGIPITVWVWLVNSYGFGFDMGGWPQLARLAAYCMIITAGVVVLYSIIADATDTTPRTVPSATPRLDTSPFFDRLQKPIGTDIISLQSRDHYLEVITSAGSDLILHRLRDAERELAAIGGLRVHRSWWVAQTHAKQLVRENERTFVELSDGRQVPVGRSYLKKVRAILG</sequence>
<evidence type="ECO:0000259" key="2">
    <source>
        <dbReference type="PROSITE" id="PS50930"/>
    </source>
</evidence>
<comment type="caution">
    <text evidence="3">The sequence shown here is derived from an EMBL/GenBank/DDBJ whole genome shotgun (WGS) entry which is preliminary data.</text>
</comment>
<dbReference type="RefSeq" id="WP_377212206.1">
    <property type="nucleotide sequence ID" value="NZ_JBHTJV010000005.1"/>
</dbReference>
<gene>
    <name evidence="3" type="ORF">ACFQ14_08025</name>
</gene>
<name>A0ABW3FHR2_9HYPH</name>
<feature type="domain" description="HTH LytTR-type" evidence="2">
    <location>
        <begin position="190"/>
        <end position="277"/>
    </location>
</feature>
<organism evidence="3 4">
    <name type="scientific">Pseudahrensia aquimaris</name>
    <dbReference type="NCBI Taxonomy" id="744461"/>
    <lineage>
        <taxon>Bacteria</taxon>
        <taxon>Pseudomonadati</taxon>
        <taxon>Pseudomonadota</taxon>
        <taxon>Alphaproteobacteria</taxon>
        <taxon>Hyphomicrobiales</taxon>
        <taxon>Ahrensiaceae</taxon>
        <taxon>Pseudahrensia</taxon>
    </lineage>
</organism>
<feature type="transmembrane region" description="Helical" evidence="1">
    <location>
        <begin position="138"/>
        <end position="156"/>
    </location>
</feature>
<accession>A0ABW3FHR2</accession>
<dbReference type="EMBL" id="JBHTJV010000005">
    <property type="protein sequence ID" value="MFD0916349.1"/>
    <property type="molecule type" value="Genomic_DNA"/>
</dbReference>
<dbReference type="Proteomes" id="UP001597101">
    <property type="component" value="Unassembled WGS sequence"/>
</dbReference>
<protein>
    <submittedName>
        <fullName evidence="3">LytTR family DNA-binding domain-containing protein</fullName>
    </submittedName>
</protein>
<feature type="transmembrane region" description="Helical" evidence="1">
    <location>
        <begin position="99"/>
        <end position="118"/>
    </location>
</feature>
<dbReference type="PROSITE" id="PS50930">
    <property type="entry name" value="HTH_LYTTR"/>
    <property type="match status" value="1"/>
</dbReference>
<proteinExistence type="predicted"/>
<keyword evidence="4" id="KW-1185">Reference proteome</keyword>
<keyword evidence="3" id="KW-0238">DNA-binding</keyword>
<keyword evidence="1" id="KW-0472">Membrane</keyword>
<dbReference type="InterPro" id="IPR007492">
    <property type="entry name" value="LytTR_DNA-bd_dom"/>
</dbReference>
<dbReference type="SMART" id="SM00850">
    <property type="entry name" value="LytTR"/>
    <property type="match status" value="1"/>
</dbReference>
<evidence type="ECO:0000313" key="3">
    <source>
        <dbReference type="EMBL" id="MFD0916349.1"/>
    </source>
</evidence>
<evidence type="ECO:0000313" key="4">
    <source>
        <dbReference type="Proteomes" id="UP001597101"/>
    </source>
</evidence>
<feature type="transmembrane region" description="Helical" evidence="1">
    <location>
        <begin position="66"/>
        <end position="87"/>
    </location>
</feature>
<keyword evidence="1" id="KW-0812">Transmembrane</keyword>
<feature type="transmembrane region" description="Helical" evidence="1">
    <location>
        <begin position="35"/>
        <end position="54"/>
    </location>
</feature>
<dbReference type="GO" id="GO:0003677">
    <property type="term" value="F:DNA binding"/>
    <property type="evidence" value="ECO:0007669"/>
    <property type="project" value="UniProtKB-KW"/>
</dbReference>
<dbReference type="Gene3D" id="2.40.50.1020">
    <property type="entry name" value="LytTr DNA-binding domain"/>
    <property type="match status" value="1"/>
</dbReference>
<keyword evidence="1" id="KW-1133">Transmembrane helix</keyword>
<evidence type="ECO:0000256" key="1">
    <source>
        <dbReference type="SAM" id="Phobius"/>
    </source>
</evidence>